<feature type="transmembrane region" description="Helical" evidence="1">
    <location>
        <begin position="267"/>
        <end position="287"/>
    </location>
</feature>
<dbReference type="Proteomes" id="UP000504603">
    <property type="component" value="Unplaced"/>
</dbReference>
<feature type="transmembrane region" description="Helical" evidence="1">
    <location>
        <begin position="163"/>
        <end position="196"/>
    </location>
</feature>
<gene>
    <name evidence="3" type="primary">LOC111006953</name>
</gene>
<proteinExistence type="predicted"/>
<dbReference type="PANTHER" id="PTHR33133:SF3">
    <property type="entry name" value="TRANSMEMBRANE PROTEIN"/>
    <property type="match status" value="1"/>
</dbReference>
<dbReference type="GeneID" id="111006953"/>
<organism evidence="2 3">
    <name type="scientific">Momordica charantia</name>
    <name type="common">Bitter gourd</name>
    <name type="synonym">Balsam pear</name>
    <dbReference type="NCBI Taxonomy" id="3673"/>
    <lineage>
        <taxon>Eukaryota</taxon>
        <taxon>Viridiplantae</taxon>
        <taxon>Streptophyta</taxon>
        <taxon>Embryophyta</taxon>
        <taxon>Tracheophyta</taxon>
        <taxon>Spermatophyta</taxon>
        <taxon>Magnoliopsida</taxon>
        <taxon>eudicotyledons</taxon>
        <taxon>Gunneridae</taxon>
        <taxon>Pentapetalae</taxon>
        <taxon>rosids</taxon>
        <taxon>fabids</taxon>
        <taxon>Cucurbitales</taxon>
        <taxon>Cucurbitaceae</taxon>
        <taxon>Momordiceae</taxon>
        <taxon>Momordica</taxon>
    </lineage>
</organism>
<name>A0A6J1C0H7_MOMCH</name>
<dbReference type="OrthoDB" id="687732at2759"/>
<evidence type="ECO:0000313" key="3">
    <source>
        <dbReference type="RefSeq" id="XP_022134757.1"/>
    </source>
</evidence>
<accession>A0A6J1C0H7</accession>
<dbReference type="AlphaFoldDB" id="A0A6J1C0H7"/>
<dbReference type="KEGG" id="mcha:111006953"/>
<evidence type="ECO:0000313" key="2">
    <source>
        <dbReference type="Proteomes" id="UP000504603"/>
    </source>
</evidence>
<keyword evidence="2" id="KW-1185">Reference proteome</keyword>
<feature type="transmembrane region" description="Helical" evidence="1">
    <location>
        <begin position="89"/>
        <end position="110"/>
    </location>
</feature>
<sequence length="320" mass="35345">MERPRKLIRASVYRFLQNYQFFTSIAAVLAFPYAISVLLSQALLLPSSSLLPFTSNHLKTLFDAAGFPTSSKFFSVLILKLSQTIASSIYSLPFSLTFLLISKASVIQALNQQKPNLLPSFSSIVALYDPLFITHLCNFFVFVSANATVFFLLFFAFNCLEGFGYFSLNCLLLVSAAGAFLYSVVIAKAIIICNLASILSGMERSGGFIAILKACVLIQGSSATALSVALPFNLGMAAIEALFQYRVVQTYHVRERLGASMVVEGMFVAYLYSVFVVLDAIVNTMFYKSCRAGSRISIWMDIAEKDNEVRNQLKDLEELP</sequence>
<keyword evidence="1" id="KW-0812">Transmembrane</keyword>
<feature type="transmembrane region" description="Helical" evidence="1">
    <location>
        <begin position="21"/>
        <end position="44"/>
    </location>
</feature>
<feature type="transmembrane region" description="Helical" evidence="1">
    <location>
        <begin position="208"/>
        <end position="230"/>
    </location>
</feature>
<keyword evidence="1" id="KW-1133">Transmembrane helix</keyword>
<dbReference type="PANTHER" id="PTHR33133">
    <property type="entry name" value="OS08G0107100 PROTEIN-RELATED"/>
    <property type="match status" value="1"/>
</dbReference>
<dbReference type="RefSeq" id="XP_022134757.1">
    <property type="nucleotide sequence ID" value="XM_022279065.1"/>
</dbReference>
<feature type="transmembrane region" description="Helical" evidence="1">
    <location>
        <begin position="131"/>
        <end position="157"/>
    </location>
</feature>
<protein>
    <submittedName>
        <fullName evidence="3">Uncharacterized protein LOC111006953</fullName>
    </submittedName>
</protein>
<keyword evidence="1" id="KW-0472">Membrane</keyword>
<reference evidence="3" key="1">
    <citation type="submission" date="2025-08" db="UniProtKB">
        <authorList>
            <consortium name="RefSeq"/>
        </authorList>
    </citation>
    <scope>IDENTIFICATION</scope>
    <source>
        <strain evidence="3">OHB3-1</strain>
    </source>
</reference>
<evidence type="ECO:0000256" key="1">
    <source>
        <dbReference type="SAM" id="Phobius"/>
    </source>
</evidence>